<dbReference type="Gene3D" id="3.30.565.10">
    <property type="entry name" value="Histidine kinase-like ATPase, C-terminal domain"/>
    <property type="match status" value="1"/>
</dbReference>
<dbReference type="InterPro" id="IPR050640">
    <property type="entry name" value="Bact_2-comp_sensor_kinase"/>
</dbReference>
<dbReference type="GO" id="GO:0016020">
    <property type="term" value="C:membrane"/>
    <property type="evidence" value="ECO:0007669"/>
    <property type="project" value="InterPro"/>
</dbReference>
<dbReference type="InterPro" id="IPR003594">
    <property type="entry name" value="HATPase_dom"/>
</dbReference>
<dbReference type="Pfam" id="PF06580">
    <property type="entry name" value="His_kinase"/>
    <property type="match status" value="1"/>
</dbReference>
<dbReference type="PANTHER" id="PTHR34220">
    <property type="entry name" value="SENSOR HISTIDINE KINASE YPDA"/>
    <property type="match status" value="1"/>
</dbReference>
<protein>
    <submittedName>
        <fullName evidence="3">Sensor histidine kinase</fullName>
    </submittedName>
</protein>
<feature type="domain" description="Histidine kinase/HSP90-like ATPase" evidence="1">
    <location>
        <begin position="68"/>
        <end position="133"/>
    </location>
</feature>
<reference evidence="3 4" key="1">
    <citation type="submission" date="2019-02" db="EMBL/GenBank/DDBJ databases">
        <title>Novel genomic isolates of S. pyogenes and S. dysgalactiae subsp. equisimilis associated to necrotising fasciitis (NSTI).</title>
        <authorList>
            <person name="Barrantes I."/>
        </authorList>
    </citation>
    <scope>NUCLEOTIDE SEQUENCE [LARGE SCALE GENOMIC DNA]</scope>
    <source>
        <strain evidence="3 4">SPY5003</strain>
    </source>
</reference>
<evidence type="ECO:0000259" key="2">
    <source>
        <dbReference type="Pfam" id="PF06580"/>
    </source>
</evidence>
<dbReference type="RefSeq" id="WP_187417583.1">
    <property type="nucleotide sequence ID" value="NZ_SJLI01000543.1"/>
</dbReference>
<keyword evidence="3" id="KW-0418">Kinase</keyword>
<dbReference type="EMBL" id="SJLI01000543">
    <property type="protein sequence ID" value="TYK87578.1"/>
    <property type="molecule type" value="Genomic_DNA"/>
</dbReference>
<accession>A0A5S4T518</accession>
<organism evidence="3 4">
    <name type="scientific">Streptococcus pyogenes</name>
    <dbReference type="NCBI Taxonomy" id="1314"/>
    <lineage>
        <taxon>Bacteria</taxon>
        <taxon>Bacillati</taxon>
        <taxon>Bacillota</taxon>
        <taxon>Bacilli</taxon>
        <taxon>Lactobacillales</taxon>
        <taxon>Streptococcaceae</taxon>
        <taxon>Streptococcus</taxon>
    </lineage>
</organism>
<comment type="caution">
    <text evidence="3">The sequence shown here is derived from an EMBL/GenBank/DDBJ whole genome shotgun (WGS) entry which is preliminary data.</text>
</comment>
<feature type="non-terminal residue" evidence="3">
    <location>
        <position position="145"/>
    </location>
</feature>
<keyword evidence="3" id="KW-0808">Transferase</keyword>
<proteinExistence type="predicted"/>
<evidence type="ECO:0000313" key="4">
    <source>
        <dbReference type="Proteomes" id="UP000325300"/>
    </source>
</evidence>
<name>A0A5S4T518_STRPY</name>
<sequence length="145" mass="16741">VLTEKIVIQLTTLLRYSLTDSTKPVLLKDDLSVIDSYLVINQVRFEELQYCFHLSLDLENLAVPKLFLLPLIENAIKYGLKERHDVRIEIACYRKDNHIVFAVSDNGSGISPQKQLTIREQLEAAESHHGLVNSYRRLKHHFSEV</sequence>
<dbReference type="PANTHER" id="PTHR34220:SF7">
    <property type="entry name" value="SENSOR HISTIDINE KINASE YPDA"/>
    <property type="match status" value="1"/>
</dbReference>
<gene>
    <name evidence="3" type="ORF">E0F67_12075</name>
</gene>
<feature type="domain" description="Signal transduction histidine kinase internal region" evidence="2">
    <location>
        <begin position="3"/>
        <end position="47"/>
    </location>
</feature>
<feature type="non-terminal residue" evidence="3">
    <location>
        <position position="1"/>
    </location>
</feature>
<dbReference type="GO" id="GO:0000155">
    <property type="term" value="F:phosphorelay sensor kinase activity"/>
    <property type="evidence" value="ECO:0007669"/>
    <property type="project" value="InterPro"/>
</dbReference>
<evidence type="ECO:0000313" key="3">
    <source>
        <dbReference type="EMBL" id="TYK87578.1"/>
    </source>
</evidence>
<dbReference type="SUPFAM" id="SSF55874">
    <property type="entry name" value="ATPase domain of HSP90 chaperone/DNA topoisomerase II/histidine kinase"/>
    <property type="match status" value="1"/>
</dbReference>
<dbReference type="Pfam" id="PF02518">
    <property type="entry name" value="HATPase_c"/>
    <property type="match status" value="1"/>
</dbReference>
<dbReference type="Proteomes" id="UP000325300">
    <property type="component" value="Unassembled WGS sequence"/>
</dbReference>
<dbReference type="AlphaFoldDB" id="A0A5S4T518"/>
<dbReference type="InterPro" id="IPR010559">
    <property type="entry name" value="Sig_transdc_His_kin_internal"/>
</dbReference>
<evidence type="ECO:0000259" key="1">
    <source>
        <dbReference type="Pfam" id="PF02518"/>
    </source>
</evidence>
<dbReference type="InterPro" id="IPR036890">
    <property type="entry name" value="HATPase_C_sf"/>
</dbReference>